<dbReference type="InterPro" id="IPR001810">
    <property type="entry name" value="F-box_dom"/>
</dbReference>
<evidence type="ECO:0000313" key="3">
    <source>
        <dbReference type="Proteomes" id="UP000596660"/>
    </source>
</evidence>
<feature type="domain" description="F-box" evidence="1">
    <location>
        <begin position="10"/>
        <end position="46"/>
    </location>
</feature>
<proteinExistence type="predicted"/>
<accession>A0A803LMX1</accession>
<dbReference type="Pfam" id="PF00646">
    <property type="entry name" value="F-box"/>
    <property type="match status" value="1"/>
</dbReference>
<protein>
    <recommendedName>
        <fullName evidence="1">F-box domain-containing protein</fullName>
    </recommendedName>
</protein>
<dbReference type="EnsemblPlants" id="AUR62016300-RA">
    <property type="protein sequence ID" value="AUR62016300-RA:cds"/>
    <property type="gene ID" value="AUR62016300"/>
</dbReference>
<dbReference type="PANTHER" id="PTHR31672">
    <property type="entry name" value="BNACNNG10540D PROTEIN"/>
    <property type="match status" value="1"/>
</dbReference>
<reference evidence="2" key="1">
    <citation type="journal article" date="2017" name="Nature">
        <title>The genome of Chenopodium quinoa.</title>
        <authorList>
            <person name="Jarvis D.E."/>
            <person name="Ho Y.S."/>
            <person name="Lightfoot D.J."/>
            <person name="Schmoeckel S.M."/>
            <person name="Li B."/>
            <person name="Borm T.J.A."/>
            <person name="Ohyanagi H."/>
            <person name="Mineta K."/>
            <person name="Michell C.T."/>
            <person name="Saber N."/>
            <person name="Kharbatia N.M."/>
            <person name="Rupper R.R."/>
            <person name="Sharp A.R."/>
            <person name="Dally N."/>
            <person name="Boughton B.A."/>
            <person name="Woo Y.H."/>
            <person name="Gao G."/>
            <person name="Schijlen E.G.W.M."/>
            <person name="Guo X."/>
            <person name="Momin A.A."/>
            <person name="Negrao S."/>
            <person name="Al-Babili S."/>
            <person name="Gehring C."/>
            <person name="Roessner U."/>
            <person name="Jung C."/>
            <person name="Murphy K."/>
            <person name="Arold S.T."/>
            <person name="Gojobori T."/>
            <person name="van der Linden C.G."/>
            <person name="van Loo E.N."/>
            <person name="Jellen E.N."/>
            <person name="Maughan P.J."/>
            <person name="Tester M."/>
        </authorList>
    </citation>
    <scope>NUCLEOTIDE SEQUENCE [LARGE SCALE GENOMIC DNA]</scope>
    <source>
        <strain evidence="2">cv. PI 614886</strain>
    </source>
</reference>
<name>A0A803LMX1_CHEQI</name>
<reference evidence="2" key="2">
    <citation type="submission" date="2021-03" db="UniProtKB">
        <authorList>
            <consortium name="EnsemblPlants"/>
        </authorList>
    </citation>
    <scope>IDENTIFICATION</scope>
</reference>
<evidence type="ECO:0000259" key="1">
    <source>
        <dbReference type="Pfam" id="PF00646"/>
    </source>
</evidence>
<dbReference type="AlphaFoldDB" id="A0A803LMX1"/>
<dbReference type="InterPro" id="IPR050796">
    <property type="entry name" value="SCF_F-box_component"/>
</dbReference>
<sequence>MRSINNNTLPNHLILEEILPRLPVKSLLRFKSVSKLWLFTISSPEFAKSHLQFSSSHPKFIVLAGRNRATEDEFYLLDYDDNNNYKIRYLDELQFENWYNQVEFFYIVGSCNGLVCLYVQEVGDRDAFVIGNPATRRHRKIMVPEGVKQGIWSRSRCLFYHESSTDDYKILGLFVSRFYVHIHVYSMNAGNWERIGKLDKNMELPSMDWLDKYEWQEKIINLKRIRLMELKGCLSLLCTTPEFAKDDVWMLKHSSDGDSWQKMFTINLTGVIYYCFSESGKCLLHTKKELKVFDPSRETPQMALGGIAFDNGDHIVHSKGAGFGYVSSIDDYKIACLTKTSNENNFHVNELVDFDVYMFSLTTLKWERSTPGLNNVEGVAIARDVVPVLVNDVLYWSRSSCCVRKVYRLNKDDLSWVKMYDLNRDQMHLLGVSETGKWLVSNDNLAALLDPSKSFYRQYQGETKIISDVAKANAELAALKAGWSKLAQLPGVEADAGWAWWLGSGEVVSPVMAGGWVSEAYGRGVELVLSVQGSRLGESTTGIGVTVMEARKISADDEGGGWVLE</sequence>
<organism evidence="2 3">
    <name type="scientific">Chenopodium quinoa</name>
    <name type="common">Quinoa</name>
    <dbReference type="NCBI Taxonomy" id="63459"/>
    <lineage>
        <taxon>Eukaryota</taxon>
        <taxon>Viridiplantae</taxon>
        <taxon>Streptophyta</taxon>
        <taxon>Embryophyta</taxon>
        <taxon>Tracheophyta</taxon>
        <taxon>Spermatophyta</taxon>
        <taxon>Magnoliopsida</taxon>
        <taxon>eudicotyledons</taxon>
        <taxon>Gunneridae</taxon>
        <taxon>Pentapetalae</taxon>
        <taxon>Caryophyllales</taxon>
        <taxon>Chenopodiaceae</taxon>
        <taxon>Chenopodioideae</taxon>
        <taxon>Atripliceae</taxon>
        <taxon>Chenopodium</taxon>
    </lineage>
</organism>
<dbReference type="PANTHER" id="PTHR31672:SF13">
    <property type="entry name" value="F-BOX PROTEIN CPR30-LIKE"/>
    <property type="match status" value="1"/>
</dbReference>
<dbReference type="SUPFAM" id="SSF50969">
    <property type="entry name" value="YVTN repeat-like/Quinoprotein amine dehydrogenase"/>
    <property type="match status" value="1"/>
</dbReference>
<dbReference type="Gramene" id="AUR62016300-RA">
    <property type="protein sequence ID" value="AUR62016300-RA:cds"/>
    <property type="gene ID" value="AUR62016300"/>
</dbReference>
<dbReference type="InterPro" id="IPR011044">
    <property type="entry name" value="Quino_amine_DH_bsu"/>
</dbReference>
<dbReference type="InterPro" id="IPR036047">
    <property type="entry name" value="F-box-like_dom_sf"/>
</dbReference>
<keyword evidence="3" id="KW-1185">Reference proteome</keyword>
<dbReference type="SUPFAM" id="SSF81383">
    <property type="entry name" value="F-box domain"/>
    <property type="match status" value="1"/>
</dbReference>
<dbReference type="Proteomes" id="UP000596660">
    <property type="component" value="Unplaced"/>
</dbReference>
<evidence type="ECO:0000313" key="2">
    <source>
        <dbReference type="EnsemblPlants" id="AUR62016300-RA:cds"/>
    </source>
</evidence>